<dbReference type="Pfam" id="PF01479">
    <property type="entry name" value="S4"/>
    <property type="match status" value="1"/>
</dbReference>
<evidence type="ECO:0000259" key="13">
    <source>
        <dbReference type="SMART" id="SM00363"/>
    </source>
</evidence>
<keyword evidence="11" id="KW-0694">RNA-binding</keyword>
<evidence type="ECO:0000313" key="14">
    <source>
        <dbReference type="EMBL" id="ABD71249.1"/>
    </source>
</evidence>
<dbReference type="InterPro" id="IPR050343">
    <property type="entry name" value="RsuA_PseudoU_synthase"/>
</dbReference>
<gene>
    <name evidence="14" type="ordered locus">Rfer_3544</name>
</gene>
<evidence type="ECO:0000256" key="9">
    <source>
        <dbReference type="ARBA" id="ARBA00042890"/>
    </source>
</evidence>
<dbReference type="HOGENOM" id="CLU_024979_1_2_4"/>
<evidence type="ECO:0000256" key="8">
    <source>
        <dbReference type="ARBA" id="ARBA00042843"/>
    </source>
</evidence>
<dbReference type="GO" id="GO:0003723">
    <property type="term" value="F:RNA binding"/>
    <property type="evidence" value="ECO:0007669"/>
    <property type="project" value="UniProtKB-KW"/>
</dbReference>
<protein>
    <recommendedName>
        <fullName evidence="5">Dual-specificity RNA pseudouridine synthase RluF</fullName>
        <ecNumber evidence="4">5.4.99.21</ecNumber>
    </recommendedName>
    <alternativeName>
        <fullName evidence="7">23S rRNA pseudouridine(2604) synthase</fullName>
    </alternativeName>
    <alternativeName>
        <fullName evidence="9">Ribosomal large subunit pseudouridine synthase F</fullName>
    </alternativeName>
    <alternativeName>
        <fullName evidence="8">rRNA pseudouridylate synthase F</fullName>
    </alternativeName>
    <alternativeName>
        <fullName evidence="10">rRNA-uridine isomerase F</fullName>
    </alternativeName>
    <alternativeName>
        <fullName evidence="6">tRNA(Tyr) pseudouridine(35) synthase</fullName>
    </alternativeName>
</protein>
<dbReference type="InterPro" id="IPR020103">
    <property type="entry name" value="PsdUridine_synth_cat_dom_sf"/>
</dbReference>
<dbReference type="eggNOG" id="COG1187">
    <property type="taxonomic scope" value="Bacteria"/>
</dbReference>
<dbReference type="Pfam" id="PF00849">
    <property type="entry name" value="PseudoU_synth_2"/>
    <property type="match status" value="1"/>
</dbReference>
<dbReference type="SUPFAM" id="SSF55174">
    <property type="entry name" value="Alpha-L RNA-binding motif"/>
    <property type="match status" value="1"/>
</dbReference>
<dbReference type="Gene3D" id="3.10.290.10">
    <property type="entry name" value="RNA-binding S4 domain"/>
    <property type="match status" value="1"/>
</dbReference>
<dbReference type="Proteomes" id="UP000008332">
    <property type="component" value="Chromosome"/>
</dbReference>
<dbReference type="RefSeq" id="WP_011465812.1">
    <property type="nucleotide sequence ID" value="NC_007908.1"/>
</dbReference>
<evidence type="ECO:0000256" key="3">
    <source>
        <dbReference type="ARBA" id="ARBA00036535"/>
    </source>
</evidence>
<feature type="compositionally biased region" description="Low complexity" evidence="12">
    <location>
        <begin position="7"/>
        <end position="24"/>
    </location>
</feature>
<evidence type="ECO:0000256" key="11">
    <source>
        <dbReference type="PROSITE-ProRule" id="PRU00182"/>
    </source>
</evidence>
<dbReference type="STRING" id="338969.Rfer_3544"/>
<dbReference type="PANTHER" id="PTHR47683">
    <property type="entry name" value="PSEUDOURIDINE SYNTHASE FAMILY PROTEIN-RELATED"/>
    <property type="match status" value="1"/>
</dbReference>
<dbReference type="InterPro" id="IPR036986">
    <property type="entry name" value="S4_RNA-bd_sf"/>
</dbReference>
<dbReference type="KEGG" id="rfr:Rfer_3544"/>
<comment type="catalytic activity">
    <reaction evidence="2">
        <text>uridine(35) in tRNA(Tyr) = pseudouridine(35) in tRNA(Tyr)</text>
        <dbReference type="Rhea" id="RHEA:60556"/>
        <dbReference type="Rhea" id="RHEA-COMP:15607"/>
        <dbReference type="Rhea" id="RHEA-COMP:15608"/>
        <dbReference type="ChEBI" id="CHEBI:65314"/>
        <dbReference type="ChEBI" id="CHEBI:65315"/>
    </reaction>
</comment>
<evidence type="ECO:0000256" key="12">
    <source>
        <dbReference type="SAM" id="MobiDB-lite"/>
    </source>
</evidence>
<dbReference type="SUPFAM" id="SSF55120">
    <property type="entry name" value="Pseudouridine synthase"/>
    <property type="match status" value="1"/>
</dbReference>
<evidence type="ECO:0000256" key="4">
    <source>
        <dbReference type="ARBA" id="ARBA00038922"/>
    </source>
</evidence>
<dbReference type="Gene3D" id="3.30.2350.10">
    <property type="entry name" value="Pseudouridine synthase"/>
    <property type="match status" value="1"/>
</dbReference>
<keyword evidence="15" id="KW-1185">Reference proteome</keyword>
<dbReference type="PANTHER" id="PTHR47683:SF2">
    <property type="entry name" value="RNA-BINDING S4 DOMAIN-CONTAINING PROTEIN"/>
    <property type="match status" value="1"/>
</dbReference>
<dbReference type="InterPro" id="IPR006145">
    <property type="entry name" value="PsdUridine_synth_RsuA/RluA"/>
</dbReference>
<dbReference type="PROSITE" id="PS50889">
    <property type="entry name" value="S4"/>
    <property type="match status" value="1"/>
</dbReference>
<evidence type="ECO:0000256" key="10">
    <source>
        <dbReference type="ARBA" id="ARBA00043147"/>
    </source>
</evidence>
<evidence type="ECO:0000256" key="5">
    <source>
        <dbReference type="ARBA" id="ARBA00039989"/>
    </source>
</evidence>
<dbReference type="SMART" id="SM00363">
    <property type="entry name" value="S4"/>
    <property type="match status" value="1"/>
</dbReference>
<proteinExistence type="predicted"/>
<dbReference type="EC" id="5.4.99.21" evidence="4"/>
<reference evidence="15" key="1">
    <citation type="submission" date="2006-02" db="EMBL/GenBank/DDBJ databases">
        <title>Complete sequence of chromosome of Rhodoferax ferrireducens DSM 15236.</title>
        <authorList>
            <person name="Copeland A."/>
            <person name="Lucas S."/>
            <person name="Lapidus A."/>
            <person name="Barry K."/>
            <person name="Detter J.C."/>
            <person name="Glavina del Rio T."/>
            <person name="Hammon N."/>
            <person name="Israni S."/>
            <person name="Pitluck S."/>
            <person name="Brettin T."/>
            <person name="Bruce D."/>
            <person name="Han C."/>
            <person name="Tapia R."/>
            <person name="Gilna P."/>
            <person name="Kiss H."/>
            <person name="Schmutz J."/>
            <person name="Larimer F."/>
            <person name="Land M."/>
            <person name="Kyrpides N."/>
            <person name="Ivanova N."/>
            <person name="Richardson P."/>
        </authorList>
    </citation>
    <scope>NUCLEOTIDE SEQUENCE [LARGE SCALE GENOMIC DNA]</scope>
    <source>
        <strain evidence="15">ATCC BAA-621 / DSM 15236 / T118</strain>
    </source>
</reference>
<evidence type="ECO:0000256" key="2">
    <source>
        <dbReference type="ARBA" id="ARBA00036390"/>
    </source>
</evidence>
<feature type="region of interest" description="Disordered" evidence="12">
    <location>
        <begin position="1"/>
        <end position="35"/>
    </location>
</feature>
<evidence type="ECO:0000256" key="7">
    <source>
        <dbReference type="ARBA" id="ARBA00041697"/>
    </source>
</evidence>
<dbReference type="EMBL" id="CP000267">
    <property type="protein sequence ID" value="ABD71249.1"/>
    <property type="molecule type" value="Genomic_DNA"/>
</dbReference>
<sequence>MTDSKSPPLFRRAAPPTARAPIPAGQTNTAAVGPNGTLRLNKRMAELGLASRREADDWIAKGWVKVNGVVATMGMQVLPDVRIEIDKQAQGQQAKQVTVLVHKPIGLVSGQAEDGHLPAITLVQPQNRWAQDNARFFFHPSQLKSLVPAGRLDIDSTGLLVLTQDGRVARQLIGEDAVMEKEYLVRVVYNADQGAATSTGQLSRIDDDDPVSTDVQSVFPREKLALLRHGLSLDGQALQPAKVDWQNPEQLRFILTEGKKRQIRRMCELVGLKVVGLKRVRIGKVMLGNLPLGQWRYLAPHEKF</sequence>
<dbReference type="GO" id="GO:0000455">
    <property type="term" value="P:enzyme-directed rRNA pseudouridine synthesis"/>
    <property type="evidence" value="ECO:0007669"/>
    <property type="project" value="UniProtKB-ARBA"/>
</dbReference>
<keyword evidence="1" id="KW-0413">Isomerase</keyword>
<dbReference type="GO" id="GO:0160138">
    <property type="term" value="F:23S rRNA pseudouridine(2604) synthase activity"/>
    <property type="evidence" value="ECO:0007669"/>
    <property type="project" value="UniProtKB-EC"/>
</dbReference>
<dbReference type="OrthoDB" id="9807213at2"/>
<accession>Q21SK4</accession>
<feature type="domain" description="RNA-binding S4" evidence="13">
    <location>
        <begin position="38"/>
        <end position="105"/>
    </location>
</feature>
<name>Q21SK4_ALBFT</name>
<evidence type="ECO:0000313" key="15">
    <source>
        <dbReference type="Proteomes" id="UP000008332"/>
    </source>
</evidence>
<comment type="catalytic activity">
    <reaction evidence="3">
        <text>uridine(2604) in 23S rRNA = pseudouridine(2604) in 23S rRNA</text>
        <dbReference type="Rhea" id="RHEA:38875"/>
        <dbReference type="Rhea" id="RHEA-COMP:10093"/>
        <dbReference type="Rhea" id="RHEA-COMP:10094"/>
        <dbReference type="ChEBI" id="CHEBI:65314"/>
        <dbReference type="ChEBI" id="CHEBI:65315"/>
        <dbReference type="EC" id="5.4.99.21"/>
    </reaction>
</comment>
<dbReference type="AlphaFoldDB" id="Q21SK4"/>
<dbReference type="InterPro" id="IPR002942">
    <property type="entry name" value="S4_RNA-bd"/>
</dbReference>
<evidence type="ECO:0000256" key="6">
    <source>
        <dbReference type="ARBA" id="ARBA00041420"/>
    </source>
</evidence>
<organism evidence="14 15">
    <name type="scientific">Albidiferax ferrireducens (strain ATCC BAA-621 / DSM 15236 / T118)</name>
    <name type="common">Rhodoferax ferrireducens</name>
    <dbReference type="NCBI Taxonomy" id="338969"/>
    <lineage>
        <taxon>Bacteria</taxon>
        <taxon>Pseudomonadati</taxon>
        <taxon>Pseudomonadota</taxon>
        <taxon>Betaproteobacteria</taxon>
        <taxon>Burkholderiales</taxon>
        <taxon>Comamonadaceae</taxon>
        <taxon>Rhodoferax</taxon>
    </lineage>
</organism>
<dbReference type="CDD" id="cd00165">
    <property type="entry name" value="S4"/>
    <property type="match status" value="1"/>
</dbReference>
<evidence type="ECO:0000256" key="1">
    <source>
        <dbReference type="ARBA" id="ARBA00023235"/>
    </source>
</evidence>